<dbReference type="SMART" id="SM00382">
    <property type="entry name" value="AAA"/>
    <property type="match status" value="1"/>
</dbReference>
<sequence length="1275" mass="140612">MQPLDERYARGPPQPQRMQTYEMYPTRDPTARPKPQHQQQLSSQGFYALGSGEPHAGAQQQAPSHYELYPAPVPHGPVYPMYVDGYHQGAPAVRPTQPPPGPATLMPMPVSAAYVEPAQNTWTYTRPQGASQTSPQSMSLPQQAPPQPPQQSPPQPPQPSQYRNQPASAPSMQQRPMEKTRQTQGQRTDYRLRHANSQTHLIPSSSASSVVSAQTNPASINLGPPDKRSSYQVRALARKALSFQRRQWFTNICCIGLCPLIMVLVSSIVGFVIANIVRNQDRGFDIVYCSDRVSVNEQNWPIFNFTSPGIFNTTPGVVPRTSRVTKHVNFFSVILLAIADLDITGSTTRSAQDLVTETPCVSWFGEAYPRDDQNIYQRVLRKQQNAYAIKDSAYTSEVSSGWLDILAPQILADPAALRQAVSLARSFAQYQMRPWALVGAAPNVNPADIGSAPQQPPLTNLNQIPKTIGGGPEVPMFKPATSANGLLDTIEPRWFVDVDVNALVLKSLQQVPYFELNPTAFGTVPQLDAELGQRLNKVLQNLAGLDKHVIFDTAPSSADVIKFFQDVIRVSSDMPYGYVYFTNLNHPTKNYAYTMAMGTDSRLSNAAGYPTAGRRQLVQLSQLSNAILRFSNPAALGTTVITQGTRLFPQLSDGKIKLPISGAIGRILYPFGVSFLLPIFTIVLVREKEDRVLMMMRMNGLRPGIYYLSHYVTFFVLYILSTTIFLVSGVAARLDMFIRTEFSVLVILFLLWGLVQIALAFFFASLFSKSRNALVMVFLTVLCGVIISLVTDQLFADKSAPAGFFLWPPFAFYRCLGVINNASFSGKRRPYTLDNVTVGDEVFTAMIFMAVETVVFMGLAAYLNQVLPSEFGIRRPWHFPVTSFLESKKAKGSSSTAQPNSAVDIGSDDEDEDVRMERKRVYNNEYRADCPLVMKGMRKAYAPRNGRKTPKIAVKDVTLAIEEGVVFGLLGPNGAGKTTLISILTGLYSATSGKATLASYDIATQTSQVYKMIGVCPQFDVLWEDLTVDEHIYFYARLKGIPAKNEAKAVAASLEAVKLTGYDKRLVKGLSGGEKRRLSIAIALVGNPKVVFLDEPTTGLDPEVRRVIWNIINSARVGKTIVLTTHSMEEAEVCCQRIGIMSKGSLRCLGPQLRLKQLYGSGFKLFITSETTSKLARACAFVEGEVLPGRQLAKWGTLKSSAEYEEAIGTWQKLETFSTTVSYIFTPEFDGDIARVFEVMAVGGPRNGVCDWGVTQTSLEEVFVRVIKVGEEGAD</sequence>
<feature type="transmembrane region" description="Helical" evidence="11">
    <location>
        <begin position="248"/>
        <end position="274"/>
    </location>
</feature>
<dbReference type="CDD" id="cd03263">
    <property type="entry name" value="ABC_subfamily_A"/>
    <property type="match status" value="1"/>
</dbReference>
<dbReference type="OMA" id="WALISEP"/>
<dbReference type="GeneID" id="27692011"/>
<evidence type="ECO:0000259" key="12">
    <source>
        <dbReference type="PROSITE" id="PS50893"/>
    </source>
</evidence>
<keyword evidence="14" id="KW-1185">Reference proteome</keyword>
<evidence type="ECO:0000256" key="3">
    <source>
        <dbReference type="ARBA" id="ARBA00022448"/>
    </source>
</evidence>
<evidence type="ECO:0000256" key="1">
    <source>
        <dbReference type="ARBA" id="ARBA00004141"/>
    </source>
</evidence>
<dbReference type="InterPro" id="IPR026082">
    <property type="entry name" value="ABCA"/>
</dbReference>
<keyword evidence="9 11" id="KW-0472">Membrane</keyword>
<name>A0A0L0HR42_SPIPD</name>
<protein>
    <recommendedName>
        <fullName evidence="12">ABC transporter domain-containing protein</fullName>
    </recommendedName>
</protein>
<evidence type="ECO:0000313" key="14">
    <source>
        <dbReference type="Proteomes" id="UP000053201"/>
    </source>
</evidence>
<evidence type="ECO:0000256" key="5">
    <source>
        <dbReference type="ARBA" id="ARBA00022737"/>
    </source>
</evidence>
<dbReference type="InterPro" id="IPR003593">
    <property type="entry name" value="AAA+_ATPase"/>
</dbReference>
<dbReference type="Gene3D" id="3.40.50.300">
    <property type="entry name" value="P-loop containing nucleotide triphosphate hydrolases"/>
    <property type="match status" value="1"/>
</dbReference>
<dbReference type="GO" id="GO:0016020">
    <property type="term" value="C:membrane"/>
    <property type="evidence" value="ECO:0007669"/>
    <property type="project" value="UniProtKB-SubCell"/>
</dbReference>
<dbReference type="GO" id="GO:0005524">
    <property type="term" value="F:ATP binding"/>
    <property type="evidence" value="ECO:0007669"/>
    <property type="project" value="UniProtKB-KW"/>
</dbReference>
<feature type="region of interest" description="Disordered" evidence="10">
    <location>
        <begin position="125"/>
        <end position="187"/>
    </location>
</feature>
<comment type="subcellular location">
    <subcellularLocation>
        <location evidence="1">Membrane</location>
        <topology evidence="1">Multi-pass membrane protein</topology>
    </subcellularLocation>
</comment>
<feature type="compositionally biased region" description="Polar residues" evidence="10">
    <location>
        <begin position="36"/>
        <end position="45"/>
    </location>
</feature>
<dbReference type="STRING" id="645134.A0A0L0HR42"/>
<dbReference type="OrthoDB" id="8061355at2759"/>
<keyword evidence="6" id="KW-0547">Nucleotide-binding</keyword>
<dbReference type="eggNOG" id="KOG0059">
    <property type="taxonomic scope" value="Eukaryota"/>
</dbReference>
<evidence type="ECO:0000256" key="4">
    <source>
        <dbReference type="ARBA" id="ARBA00022692"/>
    </source>
</evidence>
<dbReference type="InterPro" id="IPR017871">
    <property type="entry name" value="ABC_transporter-like_CS"/>
</dbReference>
<dbReference type="InterPro" id="IPR013525">
    <property type="entry name" value="ABC2_TM"/>
</dbReference>
<organism evidence="13 14">
    <name type="scientific">Spizellomyces punctatus (strain DAOM BR117)</name>
    <dbReference type="NCBI Taxonomy" id="645134"/>
    <lineage>
        <taxon>Eukaryota</taxon>
        <taxon>Fungi</taxon>
        <taxon>Fungi incertae sedis</taxon>
        <taxon>Chytridiomycota</taxon>
        <taxon>Chytridiomycota incertae sedis</taxon>
        <taxon>Chytridiomycetes</taxon>
        <taxon>Spizellomycetales</taxon>
        <taxon>Spizellomycetaceae</taxon>
        <taxon>Spizellomyces</taxon>
    </lineage>
</organism>
<feature type="transmembrane region" description="Helical" evidence="11">
    <location>
        <begin position="667"/>
        <end position="685"/>
    </location>
</feature>
<dbReference type="InterPro" id="IPR003439">
    <property type="entry name" value="ABC_transporter-like_ATP-bd"/>
</dbReference>
<keyword evidence="8 11" id="KW-1133">Transmembrane helix</keyword>
<dbReference type="Proteomes" id="UP000053201">
    <property type="component" value="Unassembled WGS sequence"/>
</dbReference>
<feature type="domain" description="ABC transporter" evidence="12">
    <location>
        <begin position="932"/>
        <end position="1168"/>
    </location>
</feature>
<keyword evidence="3" id="KW-0813">Transport</keyword>
<evidence type="ECO:0000313" key="13">
    <source>
        <dbReference type="EMBL" id="KND03405.1"/>
    </source>
</evidence>
<evidence type="ECO:0000256" key="11">
    <source>
        <dbReference type="SAM" id="Phobius"/>
    </source>
</evidence>
<proteinExistence type="inferred from homology"/>
<dbReference type="PANTHER" id="PTHR19229:SF36">
    <property type="entry name" value="ATP-BINDING CASSETTE SUB-FAMILY A MEMBER 2"/>
    <property type="match status" value="1"/>
</dbReference>
<feature type="compositionally biased region" description="Polar residues" evidence="10">
    <location>
        <begin position="892"/>
        <end position="901"/>
    </location>
</feature>
<dbReference type="InterPro" id="IPR027417">
    <property type="entry name" value="P-loop_NTPase"/>
</dbReference>
<evidence type="ECO:0000256" key="2">
    <source>
        <dbReference type="ARBA" id="ARBA00008869"/>
    </source>
</evidence>
<keyword evidence="7" id="KW-0067">ATP-binding</keyword>
<dbReference type="Pfam" id="PF12698">
    <property type="entry name" value="ABC2_membrane_3"/>
    <property type="match status" value="1"/>
</dbReference>
<dbReference type="PROSITE" id="PS50893">
    <property type="entry name" value="ABC_TRANSPORTER_2"/>
    <property type="match status" value="1"/>
</dbReference>
<feature type="transmembrane region" description="Helical" evidence="11">
    <location>
        <begin position="742"/>
        <end position="766"/>
    </location>
</feature>
<dbReference type="PROSITE" id="PS00211">
    <property type="entry name" value="ABC_TRANSPORTER_1"/>
    <property type="match status" value="1"/>
</dbReference>
<feature type="region of interest" description="Disordered" evidence="10">
    <location>
        <begin position="199"/>
        <end position="229"/>
    </location>
</feature>
<dbReference type="GO" id="GO:0005319">
    <property type="term" value="F:lipid transporter activity"/>
    <property type="evidence" value="ECO:0007669"/>
    <property type="project" value="TreeGrafter"/>
</dbReference>
<dbReference type="AlphaFoldDB" id="A0A0L0HR42"/>
<dbReference type="Pfam" id="PF00005">
    <property type="entry name" value="ABC_tran"/>
    <property type="match status" value="1"/>
</dbReference>
<dbReference type="FunFam" id="3.40.50.300:FF:000665">
    <property type="entry name" value="ABC transporter A family member 2"/>
    <property type="match status" value="1"/>
</dbReference>
<comment type="similarity">
    <text evidence="2">Belongs to the ABC transporter superfamily. ABCA family.</text>
</comment>
<dbReference type="EMBL" id="KQ257451">
    <property type="protein sequence ID" value="KND03404.1"/>
    <property type="molecule type" value="Genomic_DNA"/>
</dbReference>
<feature type="transmembrane region" description="Helical" evidence="11">
    <location>
        <begin position="802"/>
        <end position="822"/>
    </location>
</feature>
<feature type="region of interest" description="Disordered" evidence="10">
    <location>
        <begin position="890"/>
        <end position="911"/>
    </location>
</feature>
<evidence type="ECO:0000256" key="9">
    <source>
        <dbReference type="ARBA" id="ARBA00023136"/>
    </source>
</evidence>
<keyword evidence="4 11" id="KW-0812">Transmembrane</keyword>
<dbReference type="PANTHER" id="PTHR19229">
    <property type="entry name" value="ATP-BINDING CASSETTE TRANSPORTER SUBFAMILY A ABCA"/>
    <property type="match status" value="1"/>
</dbReference>
<feature type="compositionally biased region" description="Low complexity" evidence="10">
    <location>
        <begin position="204"/>
        <end position="213"/>
    </location>
</feature>
<dbReference type="VEuPathDB" id="FungiDB:SPPG_08886"/>
<dbReference type="SUPFAM" id="SSF52540">
    <property type="entry name" value="P-loop containing nucleoside triphosphate hydrolases"/>
    <property type="match status" value="1"/>
</dbReference>
<evidence type="ECO:0000256" key="10">
    <source>
        <dbReference type="SAM" id="MobiDB-lite"/>
    </source>
</evidence>
<dbReference type="RefSeq" id="XP_016611444.1">
    <property type="nucleotide sequence ID" value="XM_016757033.1"/>
</dbReference>
<feature type="compositionally biased region" description="Polar residues" evidence="10">
    <location>
        <begin position="162"/>
        <end position="174"/>
    </location>
</feature>
<feature type="region of interest" description="Disordered" evidence="10">
    <location>
        <begin position="1"/>
        <end position="69"/>
    </location>
</feature>
<evidence type="ECO:0000256" key="6">
    <source>
        <dbReference type="ARBA" id="ARBA00022741"/>
    </source>
</evidence>
<feature type="transmembrane region" description="Helical" evidence="11">
    <location>
        <begin position="705"/>
        <end position="730"/>
    </location>
</feature>
<dbReference type="GO" id="GO:0140359">
    <property type="term" value="F:ABC-type transporter activity"/>
    <property type="evidence" value="ECO:0007669"/>
    <property type="project" value="InterPro"/>
</dbReference>
<dbReference type="RefSeq" id="XP_016611443.1">
    <property type="nucleotide sequence ID" value="XM_016757034.1"/>
</dbReference>
<keyword evidence="5" id="KW-0677">Repeat</keyword>
<evidence type="ECO:0000256" key="8">
    <source>
        <dbReference type="ARBA" id="ARBA00022989"/>
    </source>
</evidence>
<reference evidence="13 14" key="1">
    <citation type="submission" date="2009-08" db="EMBL/GenBank/DDBJ databases">
        <title>The Genome Sequence of Spizellomyces punctatus strain DAOM BR117.</title>
        <authorList>
            <consortium name="The Broad Institute Genome Sequencing Platform"/>
            <person name="Russ C."/>
            <person name="Cuomo C."/>
            <person name="Shea T."/>
            <person name="Young S.K."/>
            <person name="Zeng Q."/>
            <person name="Koehrsen M."/>
            <person name="Haas B."/>
            <person name="Borodovsky M."/>
            <person name="Guigo R."/>
            <person name="Alvarado L."/>
            <person name="Berlin A."/>
            <person name="Bochicchio J."/>
            <person name="Borenstein D."/>
            <person name="Chapman S."/>
            <person name="Chen Z."/>
            <person name="Engels R."/>
            <person name="Freedman E."/>
            <person name="Gellesch M."/>
            <person name="Goldberg J."/>
            <person name="Griggs A."/>
            <person name="Gujja S."/>
            <person name="Heiman D."/>
            <person name="Hepburn T."/>
            <person name="Howarth C."/>
            <person name="Jen D."/>
            <person name="Larson L."/>
            <person name="Lewis B."/>
            <person name="Mehta T."/>
            <person name="Park D."/>
            <person name="Pearson M."/>
            <person name="Roberts A."/>
            <person name="Saif S."/>
            <person name="Shenoy N."/>
            <person name="Sisk P."/>
            <person name="Stolte C."/>
            <person name="Sykes S."/>
            <person name="Thomson T."/>
            <person name="Walk T."/>
            <person name="White J."/>
            <person name="Yandava C."/>
            <person name="Burger G."/>
            <person name="Gray M.W."/>
            <person name="Holland P.W.H."/>
            <person name="King N."/>
            <person name="Lang F.B.F."/>
            <person name="Roger A.J."/>
            <person name="Ruiz-Trillo I."/>
            <person name="Lander E."/>
            <person name="Nusbaum C."/>
        </authorList>
    </citation>
    <scope>NUCLEOTIDE SEQUENCE [LARGE SCALE GENOMIC DNA]</scope>
    <source>
        <strain evidence="13 14">DAOM BR117</strain>
    </source>
</reference>
<feature type="transmembrane region" description="Helical" evidence="11">
    <location>
        <begin position="773"/>
        <end position="790"/>
    </location>
</feature>
<feature type="transmembrane region" description="Helical" evidence="11">
    <location>
        <begin position="842"/>
        <end position="863"/>
    </location>
</feature>
<feature type="compositionally biased region" description="Pro residues" evidence="10">
    <location>
        <begin position="143"/>
        <end position="159"/>
    </location>
</feature>
<gene>
    <name evidence="13" type="ORF">SPPG_08886</name>
</gene>
<evidence type="ECO:0000256" key="7">
    <source>
        <dbReference type="ARBA" id="ARBA00022840"/>
    </source>
</evidence>
<accession>A0A0L0HR42</accession>
<dbReference type="EMBL" id="KQ257451">
    <property type="protein sequence ID" value="KND03405.1"/>
    <property type="molecule type" value="Genomic_DNA"/>
</dbReference>
<dbReference type="GO" id="GO:0016887">
    <property type="term" value="F:ATP hydrolysis activity"/>
    <property type="evidence" value="ECO:0007669"/>
    <property type="project" value="InterPro"/>
</dbReference>